<organism evidence="3 4">
    <name type="scientific">Archangium lansingense</name>
    <dbReference type="NCBI Taxonomy" id="2995310"/>
    <lineage>
        <taxon>Bacteria</taxon>
        <taxon>Pseudomonadati</taxon>
        <taxon>Myxococcota</taxon>
        <taxon>Myxococcia</taxon>
        <taxon>Myxococcales</taxon>
        <taxon>Cystobacterineae</taxon>
        <taxon>Archangiaceae</taxon>
        <taxon>Archangium</taxon>
    </lineage>
</organism>
<evidence type="ECO:0000313" key="3">
    <source>
        <dbReference type="EMBL" id="MCY1080055.1"/>
    </source>
</evidence>
<dbReference type="RefSeq" id="WP_267538736.1">
    <property type="nucleotide sequence ID" value="NZ_JAPNKA010000001.1"/>
</dbReference>
<keyword evidence="4" id="KW-1185">Reference proteome</keyword>
<dbReference type="EMBL" id="JAPNKA010000001">
    <property type="protein sequence ID" value="MCY1080055.1"/>
    <property type="molecule type" value="Genomic_DNA"/>
</dbReference>
<dbReference type="Pfam" id="PF13548">
    <property type="entry name" value="DUF4126"/>
    <property type="match status" value="1"/>
</dbReference>
<feature type="domain" description="DUF1990" evidence="1">
    <location>
        <begin position="35"/>
        <end position="194"/>
    </location>
</feature>
<dbReference type="Proteomes" id="UP001207654">
    <property type="component" value="Unassembled WGS sequence"/>
</dbReference>
<comment type="caution">
    <text evidence="3">The sequence shown here is derived from an EMBL/GenBank/DDBJ whole genome shotgun (WGS) entry which is preliminary data.</text>
</comment>
<dbReference type="Pfam" id="PF09348">
    <property type="entry name" value="DUF1990"/>
    <property type="match status" value="1"/>
</dbReference>
<evidence type="ECO:0000259" key="1">
    <source>
        <dbReference type="Pfam" id="PF09348"/>
    </source>
</evidence>
<dbReference type="InterPro" id="IPR018960">
    <property type="entry name" value="DUF1990"/>
</dbReference>
<evidence type="ECO:0000313" key="4">
    <source>
        <dbReference type="Proteomes" id="UP001207654"/>
    </source>
</evidence>
<accession>A0ABT4AEF6</accession>
<proteinExistence type="predicted"/>
<protein>
    <submittedName>
        <fullName evidence="3">DUF1990 family protein</fullName>
    </submittedName>
</protein>
<dbReference type="InterPro" id="IPR025196">
    <property type="entry name" value="DUF4126"/>
</dbReference>
<feature type="domain" description="DUF4126" evidence="2">
    <location>
        <begin position="259"/>
        <end position="401"/>
    </location>
</feature>
<name>A0ABT4AEF6_9BACT</name>
<sequence length="410" mass="45663">MTDVEWRWLRGWSADEVVERLERASTIPLNFEAAEEEMTPDKGWSLVESQAVIARDRPEPPTRDDAFDKLKHAVTYLGYSDPRIVYGHFDAAVPLLGRPILLELKTLGLRYLCPVRIGAVRSETDAERTVFGFRIDTVQGHIEAGREWFLLSKDHRTGELRFHIKALWKEGQFPNWWSHVGFELVGRRYQRAWHHLAHARLRELLRTGNLERRPDAEELVHAHLKVDGTPVQFYSQRGLGRRLGGVERETETMRRDALLNTVGFGVLAGMRTFSAPALLSYQLRQQPVDAPKGRAHALVSKRTSQVLTALAVGELAADKTPWIPARISPPALAGRAISGALAGAAVAAPHQRLSMGRALLGAAAAVASTFAFYKLRQLATRQWGVPNVVAGLVEDAVTVALGGRLLTRIR</sequence>
<gene>
    <name evidence="3" type="ORF">OV287_36950</name>
</gene>
<evidence type="ECO:0000259" key="2">
    <source>
        <dbReference type="Pfam" id="PF13548"/>
    </source>
</evidence>
<reference evidence="3 4" key="1">
    <citation type="submission" date="2022-11" db="EMBL/GenBank/DDBJ databases">
        <title>Minimal conservation of predation-associated metabolite biosynthetic gene clusters underscores biosynthetic potential of Myxococcota including descriptions for ten novel species: Archangium lansinium sp. nov., Myxococcus landrumus sp. nov., Nannocystis bai.</title>
        <authorList>
            <person name="Ahearne A."/>
            <person name="Stevens C."/>
            <person name="Phillips K."/>
        </authorList>
    </citation>
    <scope>NUCLEOTIDE SEQUENCE [LARGE SCALE GENOMIC DNA]</scope>
    <source>
        <strain evidence="3 4">MIWBW</strain>
    </source>
</reference>